<dbReference type="AlphaFoldDB" id="A0A4Y7RG00"/>
<protein>
    <submittedName>
        <fullName evidence="1">Uncharacterized protein</fullName>
    </submittedName>
</protein>
<dbReference type="EMBL" id="QFGA01000001">
    <property type="protein sequence ID" value="TEB07670.1"/>
    <property type="molecule type" value="Genomic_DNA"/>
</dbReference>
<proteinExistence type="predicted"/>
<evidence type="ECO:0000313" key="2">
    <source>
        <dbReference type="Proteomes" id="UP000298324"/>
    </source>
</evidence>
<dbReference type="Proteomes" id="UP000298324">
    <property type="component" value="Unassembled WGS sequence"/>
</dbReference>
<name>A0A4Y7RG00_9FIRM</name>
<keyword evidence="2" id="KW-1185">Reference proteome</keyword>
<organism evidence="1 2">
    <name type="scientific">Pelotomaculum schinkii</name>
    <dbReference type="NCBI Taxonomy" id="78350"/>
    <lineage>
        <taxon>Bacteria</taxon>
        <taxon>Bacillati</taxon>
        <taxon>Bacillota</taxon>
        <taxon>Clostridia</taxon>
        <taxon>Eubacteriales</taxon>
        <taxon>Desulfotomaculaceae</taxon>
        <taxon>Pelotomaculum</taxon>
    </lineage>
</organism>
<reference evidence="1 2" key="1">
    <citation type="journal article" date="2018" name="Environ. Microbiol.">
        <title>Novel energy conservation strategies and behaviour of Pelotomaculum schinkii driving syntrophic propionate catabolism.</title>
        <authorList>
            <person name="Hidalgo-Ahumada C.A.P."/>
            <person name="Nobu M.K."/>
            <person name="Narihiro T."/>
            <person name="Tamaki H."/>
            <person name="Liu W.T."/>
            <person name="Kamagata Y."/>
            <person name="Stams A.J.M."/>
            <person name="Imachi H."/>
            <person name="Sousa D.Z."/>
        </authorList>
    </citation>
    <scope>NUCLEOTIDE SEQUENCE [LARGE SCALE GENOMIC DNA]</scope>
    <source>
        <strain evidence="1 2">HH</strain>
    </source>
</reference>
<accession>A0A4Y7RG00</accession>
<comment type="caution">
    <text evidence="1">The sequence shown here is derived from an EMBL/GenBank/DDBJ whole genome shotgun (WGS) entry which is preliminary data.</text>
</comment>
<sequence length="333" mass="38403">MILKCKGTMVFGPVLAVLFAGSIALMGCTGVMAPNRTMPQATLNPDSALPALVWPGDKPQLPEFTAWEYMVQPEPPVDVEELLARIWEGKEYESYDHGEYGMYYRLPLYQSKYGRFREELETYGNGFSYRWEINENYPKQRAMDKSPEQAFKQAGAYARAFLVDERYTEYPLPFVAPVDEDGTQINHFYEFNWEHRIDSIPVHREGLYLRVIPEGIPQLRLSWSTFAPLDTEPQYQPLTFDEALFSLNYIRSFIDPHKCSEHSADDFLVSAQVVYSNVFSADPVVYRPVWEFTLSRSSKKSYRFPILVDCLTGKVSSDHDGIVESYLKDRLTL</sequence>
<dbReference type="PROSITE" id="PS51257">
    <property type="entry name" value="PROKAR_LIPOPROTEIN"/>
    <property type="match status" value="1"/>
</dbReference>
<gene>
    <name evidence="1" type="ORF">Psch_01225</name>
</gene>
<evidence type="ECO:0000313" key="1">
    <source>
        <dbReference type="EMBL" id="TEB07670.1"/>
    </source>
</evidence>